<sequence length="690" mass="77743">MPFLELPDDVLPIILSFLDPKDYLAFCRVSKVVYSKYRQDPLYWRHETSNTFRLPISPLLAADGPRWYWLYKRLKTQTRLYTWGQGSKGSLGPGRALSVPRRPPTHDPPHLPQRVLPRVPTRPHPTILPRPYPGRGFPRQVFQRTSSSWPTETHIPDEVEVIADLQCGGWSTTILSSDGKLYTTGSIDSTDGRVVGESSDHFRPLEYLTQSTSAIRQFSAGRRHVLALTDEGKILSWDRINAKGLMVFPRNGTDFGEKPARVAAGWGESSAYVPSIGIVYWSPLQNDQLDEMLDGKVVHEKVVPGTARRRTETGYVEVLKHVVLEEYVVWITNESKVYACALHVDNSDQLEPTHSPFELPGFDAPDRDLRDIQGQFHRFGVFTATGEVLSGDTAYVRRCAEAIRDRPEPLSSSDWSTMTTLLASRPQDVPAMQHTGVIALAYGDYHYHALHADGRITSYGTDSQSCGSLGLSGPEHGGRFRGLRRDRPGLRSDAQLLPIANVRGRQIWFEPERKDWLQWMEDQLSQPYLTVNGQPARHIWDIDPVKQAAFSEWVEQEGKHWEEGPASSADAGSRADTVETPLTGDYANLGSYFPIAIAAAGWHSGALVLVDEDKAHEVRSKWVTQRHESDEDKTRLMPGAFESLELDEVYVWKRDGFPRVRLPNGFEMPGQGELKPWRDGVPTMQELGFE</sequence>
<dbReference type="SUPFAM" id="SSF81383">
    <property type="entry name" value="F-box domain"/>
    <property type="match status" value="1"/>
</dbReference>
<dbReference type="InterPro" id="IPR036047">
    <property type="entry name" value="F-box-like_dom_sf"/>
</dbReference>
<dbReference type="PROSITE" id="PS50012">
    <property type="entry name" value="RCC1_3"/>
    <property type="match status" value="1"/>
</dbReference>
<dbReference type="GeneID" id="27694559"/>
<feature type="repeat" description="RCC1" evidence="1">
    <location>
        <begin position="179"/>
        <end position="231"/>
    </location>
</feature>
<dbReference type="Proteomes" id="UP000053789">
    <property type="component" value="Unassembled WGS sequence"/>
</dbReference>
<dbReference type="InterPro" id="IPR001810">
    <property type="entry name" value="F-box_dom"/>
</dbReference>
<dbReference type="GO" id="GO:0005085">
    <property type="term" value="F:guanyl-nucleotide exchange factor activity"/>
    <property type="evidence" value="ECO:0007669"/>
    <property type="project" value="TreeGrafter"/>
</dbReference>
<protein>
    <recommendedName>
        <fullName evidence="3">F-box domain-containing protein</fullName>
    </recommendedName>
</protein>
<evidence type="ECO:0000256" key="1">
    <source>
        <dbReference type="PROSITE-ProRule" id="PRU00235"/>
    </source>
</evidence>
<dbReference type="AlphaFoldDB" id="A0A0D2GI73"/>
<dbReference type="InterPro" id="IPR000408">
    <property type="entry name" value="Reg_chr_condens"/>
</dbReference>
<dbReference type="InterPro" id="IPR009091">
    <property type="entry name" value="RCC1/BLIP-II"/>
</dbReference>
<dbReference type="PROSITE" id="PS50181">
    <property type="entry name" value="FBOX"/>
    <property type="match status" value="1"/>
</dbReference>
<dbReference type="VEuPathDB" id="FungiDB:Z519_01631"/>
<feature type="compositionally biased region" description="Pro residues" evidence="2">
    <location>
        <begin position="120"/>
        <end position="132"/>
    </location>
</feature>
<dbReference type="SMART" id="SM00256">
    <property type="entry name" value="FBOX"/>
    <property type="match status" value="1"/>
</dbReference>
<feature type="region of interest" description="Disordered" evidence="2">
    <location>
        <begin position="85"/>
        <end position="135"/>
    </location>
</feature>
<evidence type="ECO:0000313" key="5">
    <source>
        <dbReference type="Proteomes" id="UP000053789"/>
    </source>
</evidence>
<evidence type="ECO:0000313" key="4">
    <source>
        <dbReference type="EMBL" id="KIW98047.1"/>
    </source>
</evidence>
<dbReference type="Pfam" id="PF00646">
    <property type="entry name" value="F-box"/>
    <property type="match status" value="1"/>
</dbReference>
<name>A0A0D2GI73_CLAB1</name>
<dbReference type="SUPFAM" id="SSF50985">
    <property type="entry name" value="RCC1/BLIP-II"/>
    <property type="match status" value="1"/>
</dbReference>
<feature type="domain" description="F-box" evidence="3">
    <location>
        <begin position="1"/>
        <end position="47"/>
    </location>
</feature>
<dbReference type="EMBL" id="KN846981">
    <property type="protein sequence ID" value="KIW98047.1"/>
    <property type="molecule type" value="Genomic_DNA"/>
</dbReference>
<proteinExistence type="predicted"/>
<dbReference type="CDD" id="cd09917">
    <property type="entry name" value="F-box_SF"/>
    <property type="match status" value="1"/>
</dbReference>
<dbReference type="RefSeq" id="XP_016624716.1">
    <property type="nucleotide sequence ID" value="XM_016759388.1"/>
</dbReference>
<dbReference type="PANTHER" id="PTHR45982:SF3">
    <property type="entry name" value="F-BOX PROTEIN POF9"/>
    <property type="match status" value="1"/>
</dbReference>
<gene>
    <name evidence="4" type="ORF">Z519_01631</name>
</gene>
<dbReference type="PRINTS" id="PR00633">
    <property type="entry name" value="RCCNDNSATION"/>
</dbReference>
<keyword evidence="5" id="KW-1185">Reference proteome</keyword>
<dbReference type="OrthoDB" id="61110at2759"/>
<dbReference type="GO" id="GO:0005737">
    <property type="term" value="C:cytoplasm"/>
    <property type="evidence" value="ECO:0007669"/>
    <property type="project" value="TreeGrafter"/>
</dbReference>
<dbReference type="Gene3D" id="2.130.10.30">
    <property type="entry name" value="Regulator of chromosome condensation 1/beta-lactamase-inhibitor protein II"/>
    <property type="match status" value="1"/>
</dbReference>
<evidence type="ECO:0000256" key="2">
    <source>
        <dbReference type="SAM" id="MobiDB-lite"/>
    </source>
</evidence>
<accession>A0A0D2GI73</accession>
<dbReference type="InterPro" id="IPR051553">
    <property type="entry name" value="Ran_GTPase-activating"/>
</dbReference>
<dbReference type="PANTHER" id="PTHR45982">
    <property type="entry name" value="REGULATOR OF CHROMOSOME CONDENSATION"/>
    <property type="match status" value="1"/>
</dbReference>
<dbReference type="HOGENOM" id="CLU_019361_0_0_1"/>
<evidence type="ECO:0000259" key="3">
    <source>
        <dbReference type="PROSITE" id="PS50181"/>
    </source>
</evidence>
<organism evidence="4 5">
    <name type="scientific">Cladophialophora bantiana (strain ATCC 10958 / CBS 173.52 / CDC B-1940 / NIH 8579)</name>
    <name type="common">Xylohypha bantiana</name>
    <dbReference type="NCBI Taxonomy" id="1442370"/>
    <lineage>
        <taxon>Eukaryota</taxon>
        <taxon>Fungi</taxon>
        <taxon>Dikarya</taxon>
        <taxon>Ascomycota</taxon>
        <taxon>Pezizomycotina</taxon>
        <taxon>Eurotiomycetes</taxon>
        <taxon>Chaetothyriomycetidae</taxon>
        <taxon>Chaetothyriales</taxon>
        <taxon>Herpotrichiellaceae</taxon>
        <taxon>Cladophialophora</taxon>
    </lineage>
</organism>
<reference evidence="4" key="1">
    <citation type="submission" date="2015-01" db="EMBL/GenBank/DDBJ databases">
        <title>The Genome Sequence of Cladophialophora bantiana CBS 173.52.</title>
        <authorList>
            <consortium name="The Broad Institute Genomics Platform"/>
            <person name="Cuomo C."/>
            <person name="de Hoog S."/>
            <person name="Gorbushina A."/>
            <person name="Stielow B."/>
            <person name="Teixiera M."/>
            <person name="Abouelleil A."/>
            <person name="Chapman S.B."/>
            <person name="Priest M."/>
            <person name="Young S.K."/>
            <person name="Wortman J."/>
            <person name="Nusbaum C."/>
            <person name="Birren B."/>
        </authorList>
    </citation>
    <scope>NUCLEOTIDE SEQUENCE [LARGE SCALE GENOMIC DNA]</scope>
    <source>
        <strain evidence="4">CBS 173.52</strain>
    </source>
</reference>